<protein>
    <submittedName>
        <fullName evidence="2">Uncharacterized protein</fullName>
    </submittedName>
</protein>
<accession>A0AAV7N6Q8</accession>
<organism evidence="2 3">
    <name type="scientific">Pleurodeles waltl</name>
    <name type="common">Iberian ribbed newt</name>
    <dbReference type="NCBI Taxonomy" id="8319"/>
    <lineage>
        <taxon>Eukaryota</taxon>
        <taxon>Metazoa</taxon>
        <taxon>Chordata</taxon>
        <taxon>Craniata</taxon>
        <taxon>Vertebrata</taxon>
        <taxon>Euteleostomi</taxon>
        <taxon>Amphibia</taxon>
        <taxon>Batrachia</taxon>
        <taxon>Caudata</taxon>
        <taxon>Salamandroidea</taxon>
        <taxon>Salamandridae</taxon>
        <taxon>Pleurodelinae</taxon>
        <taxon>Pleurodeles</taxon>
    </lineage>
</organism>
<evidence type="ECO:0000313" key="2">
    <source>
        <dbReference type="EMBL" id="KAJ1110560.1"/>
    </source>
</evidence>
<feature type="region of interest" description="Disordered" evidence="1">
    <location>
        <begin position="56"/>
        <end position="78"/>
    </location>
</feature>
<evidence type="ECO:0000256" key="1">
    <source>
        <dbReference type="SAM" id="MobiDB-lite"/>
    </source>
</evidence>
<feature type="region of interest" description="Disordered" evidence="1">
    <location>
        <begin position="92"/>
        <end position="140"/>
    </location>
</feature>
<proteinExistence type="predicted"/>
<dbReference type="EMBL" id="JANPWB010000013">
    <property type="protein sequence ID" value="KAJ1110560.1"/>
    <property type="molecule type" value="Genomic_DNA"/>
</dbReference>
<sequence>MAHQDDYYGEYTEGKHMEERLVEALEYHVQDSVNKALVKAMRPFAQPIFNFGRRRFDAGSGNPTPNEVEINEPGRSELDPFERTINSVLNDHEYGAFFDQGSDPMTQSGRNSSDASSTLDSEDKSSSDKRKGKRKCKTPF</sequence>
<keyword evidence="3" id="KW-1185">Reference proteome</keyword>
<dbReference type="AlphaFoldDB" id="A0AAV7N6Q8"/>
<feature type="compositionally biased region" description="Basic residues" evidence="1">
    <location>
        <begin position="130"/>
        <end position="140"/>
    </location>
</feature>
<feature type="compositionally biased region" description="Polar residues" evidence="1">
    <location>
        <begin position="103"/>
        <end position="115"/>
    </location>
</feature>
<name>A0AAV7N6Q8_PLEWA</name>
<comment type="caution">
    <text evidence="2">The sequence shown here is derived from an EMBL/GenBank/DDBJ whole genome shotgun (WGS) entry which is preliminary data.</text>
</comment>
<evidence type="ECO:0000313" key="3">
    <source>
        <dbReference type="Proteomes" id="UP001066276"/>
    </source>
</evidence>
<dbReference type="Proteomes" id="UP001066276">
    <property type="component" value="Chromosome 9"/>
</dbReference>
<reference evidence="2" key="1">
    <citation type="journal article" date="2022" name="bioRxiv">
        <title>Sequencing and chromosome-scale assembly of the giantPleurodeles waltlgenome.</title>
        <authorList>
            <person name="Brown T."/>
            <person name="Elewa A."/>
            <person name="Iarovenko S."/>
            <person name="Subramanian E."/>
            <person name="Araus A.J."/>
            <person name="Petzold A."/>
            <person name="Susuki M."/>
            <person name="Suzuki K.-i.T."/>
            <person name="Hayashi T."/>
            <person name="Toyoda A."/>
            <person name="Oliveira C."/>
            <person name="Osipova E."/>
            <person name="Leigh N.D."/>
            <person name="Simon A."/>
            <person name="Yun M.H."/>
        </authorList>
    </citation>
    <scope>NUCLEOTIDE SEQUENCE</scope>
    <source>
        <strain evidence="2">20211129_DDA</strain>
        <tissue evidence="2">Liver</tissue>
    </source>
</reference>
<gene>
    <name evidence="2" type="ORF">NDU88_007910</name>
</gene>